<dbReference type="AlphaFoldDB" id="A0A1W1I9W6"/>
<dbReference type="KEGG" id="nja:NSJP_3629"/>
<accession>A0A1W1I9W6</accession>
<sequence length="63" mass="7301">MPKPGEAKPKLLRLSSFSRPTSLAYASKWEFHNLRRDPVAQGIDTRQFHDGTLSDFVRYYLFG</sequence>
<organism evidence="1 2">
    <name type="scientific">Nitrospira japonica</name>
    <dbReference type="NCBI Taxonomy" id="1325564"/>
    <lineage>
        <taxon>Bacteria</taxon>
        <taxon>Pseudomonadati</taxon>
        <taxon>Nitrospirota</taxon>
        <taxon>Nitrospiria</taxon>
        <taxon>Nitrospirales</taxon>
        <taxon>Nitrospiraceae</taxon>
        <taxon>Nitrospira</taxon>
    </lineage>
</organism>
<dbReference type="STRING" id="1325564.NSJP_3629"/>
<evidence type="ECO:0000313" key="2">
    <source>
        <dbReference type="Proteomes" id="UP000192042"/>
    </source>
</evidence>
<protein>
    <submittedName>
        <fullName evidence="1">Uncharacterized protein</fullName>
    </submittedName>
</protein>
<dbReference type="Proteomes" id="UP000192042">
    <property type="component" value="Chromosome I"/>
</dbReference>
<evidence type="ECO:0000313" key="1">
    <source>
        <dbReference type="EMBL" id="SLM49796.1"/>
    </source>
</evidence>
<reference evidence="1 2" key="1">
    <citation type="submission" date="2017-03" db="EMBL/GenBank/DDBJ databases">
        <authorList>
            <person name="Afonso C.L."/>
            <person name="Miller P.J."/>
            <person name="Scott M.A."/>
            <person name="Spackman E."/>
            <person name="Goraichik I."/>
            <person name="Dimitrov K.M."/>
            <person name="Suarez D.L."/>
            <person name="Swayne D.E."/>
        </authorList>
    </citation>
    <scope>NUCLEOTIDE SEQUENCE [LARGE SCALE GENOMIC DNA]</scope>
    <source>
        <strain evidence="1">Genome sequencing of Nitrospira japonica strain NJ11</strain>
    </source>
</reference>
<gene>
    <name evidence="1" type="ORF">NSJP_3629</name>
</gene>
<name>A0A1W1I9W6_9BACT</name>
<proteinExistence type="predicted"/>
<dbReference type="EMBL" id="LT828648">
    <property type="protein sequence ID" value="SLM49796.1"/>
    <property type="molecule type" value="Genomic_DNA"/>
</dbReference>
<keyword evidence="2" id="KW-1185">Reference proteome</keyword>